<dbReference type="Pfam" id="PF01553">
    <property type="entry name" value="Acyltransferase"/>
    <property type="match status" value="1"/>
</dbReference>
<dbReference type="Proteomes" id="UP000824115">
    <property type="component" value="Unassembled WGS sequence"/>
</dbReference>
<dbReference type="InterPro" id="IPR002123">
    <property type="entry name" value="Plipid/glycerol_acylTrfase"/>
</dbReference>
<organism evidence="2 3">
    <name type="scientific">Candidatus Coprenecus stercoravium</name>
    <dbReference type="NCBI Taxonomy" id="2840735"/>
    <lineage>
        <taxon>Bacteria</taxon>
        <taxon>Pseudomonadati</taxon>
        <taxon>Bacteroidota</taxon>
        <taxon>Bacteroidia</taxon>
        <taxon>Bacteroidales</taxon>
        <taxon>Rikenellaceae</taxon>
        <taxon>Rikenellaceae incertae sedis</taxon>
        <taxon>Candidatus Coprenecus</taxon>
    </lineage>
</organism>
<reference evidence="2" key="1">
    <citation type="journal article" date="2021" name="PeerJ">
        <title>Extensive microbial diversity within the chicken gut microbiome revealed by metagenomics and culture.</title>
        <authorList>
            <person name="Gilroy R."/>
            <person name="Ravi A."/>
            <person name="Getino M."/>
            <person name="Pursley I."/>
            <person name="Horton D.L."/>
            <person name="Alikhan N.F."/>
            <person name="Baker D."/>
            <person name="Gharbi K."/>
            <person name="Hall N."/>
            <person name="Watson M."/>
            <person name="Adriaenssens E.M."/>
            <person name="Foster-Nyarko E."/>
            <person name="Jarju S."/>
            <person name="Secka A."/>
            <person name="Antonio M."/>
            <person name="Oren A."/>
            <person name="Chaudhuri R.R."/>
            <person name="La Ragione R."/>
            <person name="Hildebrand F."/>
            <person name="Pallen M.J."/>
        </authorList>
    </citation>
    <scope>NUCLEOTIDE SEQUENCE</scope>
    <source>
        <strain evidence="2">Gambia16-554</strain>
    </source>
</reference>
<dbReference type="AlphaFoldDB" id="A0A9D2GNE5"/>
<protein>
    <submittedName>
        <fullName evidence="2">1-acyl-sn-glycerol-3-phosphate acyltransferase</fullName>
    </submittedName>
</protein>
<evidence type="ECO:0000313" key="3">
    <source>
        <dbReference type="Proteomes" id="UP000824115"/>
    </source>
</evidence>
<accession>A0A9D2GNE5</accession>
<sequence length="400" mass="45038">MSTGGKITKGVGFQRGVYAFCRTFVGPFVNIILHIKYKPCMVRSRTFLCLGNHTQNLDPALMVIGTRRHMRFVANASLTRGIAGFFLNPLFGIIPREKGAKGDAAIASIEANLRAGVSVGMFPEGNRSWDGETEFISPRTAALVKDTGVALLTYRLTGGYLLRPRWADYKRKGPMYGELVHEYTPEELAGMTVEEVYEAICRDLYVNAYETQAASGALYRGKSLAEGLQYAAYLCPHCLRFGTIQTSEDNITCDCGLSARLLETGWFEKGENMPFYNFSQWNRFQKRWVHENCEALRRHTEEPIVCDNDCFKLTLKKDGVFTHLSDNASVAMYGDRLEIFYGDQKVVYGIGDITGYGTFLSRSMYFNCGPSVRYQLIATKPVSTLKYYALWRGLSGREYL</sequence>
<comment type="caution">
    <text evidence="2">The sequence shown here is derived from an EMBL/GenBank/DDBJ whole genome shotgun (WGS) entry which is preliminary data.</text>
</comment>
<evidence type="ECO:0000313" key="2">
    <source>
        <dbReference type="EMBL" id="HIZ85337.1"/>
    </source>
</evidence>
<dbReference type="SMART" id="SM00563">
    <property type="entry name" value="PlsC"/>
    <property type="match status" value="1"/>
</dbReference>
<reference evidence="2" key="2">
    <citation type="submission" date="2021-04" db="EMBL/GenBank/DDBJ databases">
        <authorList>
            <person name="Gilroy R."/>
        </authorList>
    </citation>
    <scope>NUCLEOTIDE SEQUENCE</scope>
    <source>
        <strain evidence="2">Gambia16-554</strain>
    </source>
</reference>
<dbReference type="SUPFAM" id="SSF69593">
    <property type="entry name" value="Glycerol-3-phosphate (1)-acyltransferase"/>
    <property type="match status" value="1"/>
</dbReference>
<dbReference type="EMBL" id="DXAW01000045">
    <property type="protein sequence ID" value="HIZ85337.1"/>
    <property type="molecule type" value="Genomic_DNA"/>
</dbReference>
<dbReference type="GO" id="GO:0016746">
    <property type="term" value="F:acyltransferase activity"/>
    <property type="evidence" value="ECO:0007669"/>
    <property type="project" value="UniProtKB-KW"/>
</dbReference>
<dbReference type="CDD" id="cd07989">
    <property type="entry name" value="LPLAT_AGPAT-like"/>
    <property type="match status" value="1"/>
</dbReference>
<evidence type="ECO:0000259" key="1">
    <source>
        <dbReference type="SMART" id="SM00563"/>
    </source>
</evidence>
<proteinExistence type="predicted"/>
<feature type="domain" description="Phospholipid/glycerol acyltransferase" evidence="1">
    <location>
        <begin position="47"/>
        <end position="160"/>
    </location>
</feature>
<keyword evidence="2" id="KW-0012">Acyltransferase</keyword>
<name>A0A9D2GNE5_9BACT</name>
<keyword evidence="2" id="KW-0808">Transferase</keyword>
<gene>
    <name evidence="2" type="ORF">IAC04_02475</name>
</gene>